<proteinExistence type="predicted"/>
<gene>
    <name evidence="2" type="ORF">ACFSB2_17145</name>
</gene>
<keyword evidence="2" id="KW-0238">DNA-binding</keyword>
<dbReference type="RefSeq" id="WP_377944332.1">
    <property type="nucleotide sequence ID" value="NZ_JBHUCX010000062.1"/>
</dbReference>
<dbReference type="SUPFAM" id="SSF89447">
    <property type="entry name" value="AbrB/MazE/MraZ-like"/>
    <property type="match status" value="1"/>
</dbReference>
<evidence type="ECO:0000313" key="3">
    <source>
        <dbReference type="Proteomes" id="UP001597079"/>
    </source>
</evidence>
<reference evidence="3" key="1">
    <citation type="journal article" date="2019" name="Int. J. Syst. Evol. Microbiol.">
        <title>The Global Catalogue of Microorganisms (GCM) 10K type strain sequencing project: providing services to taxonomists for standard genome sequencing and annotation.</title>
        <authorList>
            <consortium name="The Broad Institute Genomics Platform"/>
            <consortium name="The Broad Institute Genome Sequencing Center for Infectious Disease"/>
            <person name="Wu L."/>
            <person name="Ma J."/>
        </authorList>
    </citation>
    <scope>NUCLEOTIDE SEQUENCE [LARGE SCALE GENOMIC DNA]</scope>
    <source>
        <strain evidence="3">CGMCC 1.12286</strain>
    </source>
</reference>
<dbReference type="Proteomes" id="UP001597079">
    <property type="component" value="Unassembled WGS sequence"/>
</dbReference>
<dbReference type="SMART" id="SM00966">
    <property type="entry name" value="SpoVT_AbrB"/>
    <property type="match status" value="1"/>
</dbReference>
<protein>
    <submittedName>
        <fullName evidence="2">AbrB/MazE/SpoVT family DNA-binding domain-containing protein</fullName>
    </submittedName>
</protein>
<dbReference type="Pfam" id="PF04014">
    <property type="entry name" value="MazE_antitoxin"/>
    <property type="match status" value="1"/>
</dbReference>
<sequence length="92" mass="10519">MSGPMSKITQKNQITIPTSIRKELGTNPGDRVVFRVNDEGEVILRAIKQVSPDALYGALHRPKNEYMPMDKLRDQISEELTEKYRGAKEEME</sequence>
<dbReference type="InterPro" id="IPR007159">
    <property type="entry name" value="SpoVT-AbrB_dom"/>
</dbReference>
<dbReference type="Gene3D" id="2.10.260.10">
    <property type="match status" value="1"/>
</dbReference>
<dbReference type="GO" id="GO:0003677">
    <property type="term" value="F:DNA binding"/>
    <property type="evidence" value="ECO:0007669"/>
    <property type="project" value="UniProtKB-KW"/>
</dbReference>
<comment type="caution">
    <text evidence="2">The sequence shown here is derived from an EMBL/GenBank/DDBJ whole genome shotgun (WGS) entry which is preliminary data.</text>
</comment>
<name>A0ABW4JKV5_9BACL</name>
<evidence type="ECO:0000259" key="1">
    <source>
        <dbReference type="SMART" id="SM00966"/>
    </source>
</evidence>
<keyword evidence="3" id="KW-1185">Reference proteome</keyword>
<organism evidence="2 3">
    <name type="scientific">Alicyclobacillus fodiniaquatilis</name>
    <dbReference type="NCBI Taxonomy" id="1661150"/>
    <lineage>
        <taxon>Bacteria</taxon>
        <taxon>Bacillati</taxon>
        <taxon>Bacillota</taxon>
        <taxon>Bacilli</taxon>
        <taxon>Bacillales</taxon>
        <taxon>Alicyclobacillaceae</taxon>
        <taxon>Alicyclobacillus</taxon>
    </lineage>
</organism>
<accession>A0ABW4JKV5</accession>
<evidence type="ECO:0000313" key="2">
    <source>
        <dbReference type="EMBL" id="MFD1676431.1"/>
    </source>
</evidence>
<dbReference type="InterPro" id="IPR037914">
    <property type="entry name" value="SpoVT-AbrB_sf"/>
</dbReference>
<dbReference type="EMBL" id="JBHUCX010000062">
    <property type="protein sequence ID" value="MFD1676431.1"/>
    <property type="molecule type" value="Genomic_DNA"/>
</dbReference>
<feature type="domain" description="SpoVT-AbrB" evidence="1">
    <location>
        <begin position="6"/>
        <end position="52"/>
    </location>
</feature>
<dbReference type="NCBIfam" id="TIGR01439">
    <property type="entry name" value="lp_hng_hel_AbrB"/>
    <property type="match status" value="1"/>
</dbReference>